<accession>A0A5S6R112</accession>
<dbReference type="Gene3D" id="1.10.20.120">
    <property type="match status" value="1"/>
</dbReference>
<comment type="function">
    <text evidence="6">Non catalytic subunit of RNase H2, an endonuclease that specifically degrades the RNA of RNA:DNA hybrids. Participates in DNA replication, possibly by mediating the removal of lagging-strand Okazaki fragment RNA primers during DNA replication. Mediates the excision of single ribonucleotides from DNA:RNA duplexes.</text>
</comment>
<evidence type="ECO:0000313" key="10">
    <source>
        <dbReference type="Proteomes" id="UP000046395"/>
    </source>
</evidence>
<dbReference type="Proteomes" id="UP000046395">
    <property type="component" value="Unassembled WGS sequence"/>
</dbReference>
<name>A0A5S6R112_TRIMR</name>
<proteinExistence type="inferred from homology"/>
<dbReference type="InterPro" id="IPR040456">
    <property type="entry name" value="RNase_H2_suB"/>
</dbReference>
<dbReference type="PANTHER" id="PTHR13383">
    <property type="entry name" value="RIBONUCLEASE H2 SUBUNIT B"/>
    <property type="match status" value="1"/>
</dbReference>
<feature type="domain" description="Rnh202 triple barrel" evidence="9">
    <location>
        <begin position="43"/>
        <end position="101"/>
    </location>
</feature>
<dbReference type="CDD" id="cd09270">
    <property type="entry name" value="RNase_H2-B"/>
    <property type="match status" value="1"/>
</dbReference>
<sequence length="289" mass="32579">MQSNSRENISESEPSNSWLVHATSVGVSGKKRLVVAPAHLLANNELTFTRLNHPRTGSLSLFHVSPKGKVFELLKAGEKHRCWFVDQSVASEGSLLLLSPVHPLYLVLPTLPTLEESTYLPYKDLIANLLYGAPQLLDNNDLESSLARVCRTKHRKGVTYYCYEEELCLDWLCEQVEKLKSAFQRHKLLHSTILSNAASLSMYAVDTLCDYLNAYMEEKLKAHLGIASPCRREELNVTPQHQSVVEPTENYFVEKNTYNLRSRRTLSAPQKRLALASKGTALLSSFFSK</sequence>
<evidence type="ECO:0000256" key="3">
    <source>
        <dbReference type="ARBA" id="ARBA00011277"/>
    </source>
</evidence>
<dbReference type="Pfam" id="PF09468">
    <property type="entry name" value="RNase_H2-Ydr279"/>
    <property type="match status" value="1"/>
</dbReference>
<dbReference type="AlphaFoldDB" id="A0A5S6R112"/>
<evidence type="ECO:0000256" key="1">
    <source>
        <dbReference type="ARBA" id="ARBA00004123"/>
    </source>
</evidence>
<comment type="subcellular location">
    <subcellularLocation>
        <location evidence="1">Nucleus</location>
    </subcellularLocation>
</comment>
<dbReference type="Gene3D" id="2.20.25.530">
    <property type="match status" value="1"/>
</dbReference>
<evidence type="ECO:0000259" key="9">
    <source>
        <dbReference type="Pfam" id="PF17745"/>
    </source>
</evidence>
<feature type="domain" description="Ribonuclease H2 subunit B wHTH" evidence="8">
    <location>
        <begin position="105"/>
        <end position="190"/>
    </location>
</feature>
<evidence type="ECO:0000256" key="2">
    <source>
        <dbReference type="ARBA" id="ARBA00009823"/>
    </source>
</evidence>
<dbReference type="GO" id="GO:0006401">
    <property type="term" value="P:RNA catabolic process"/>
    <property type="evidence" value="ECO:0007669"/>
    <property type="project" value="TreeGrafter"/>
</dbReference>
<dbReference type="PANTHER" id="PTHR13383:SF11">
    <property type="entry name" value="RIBONUCLEASE H2 SUBUNIT B"/>
    <property type="match status" value="1"/>
</dbReference>
<dbReference type="GO" id="GO:0005654">
    <property type="term" value="C:nucleoplasm"/>
    <property type="evidence" value="ECO:0007669"/>
    <property type="project" value="TreeGrafter"/>
</dbReference>
<keyword evidence="10" id="KW-1185">Reference proteome</keyword>
<evidence type="ECO:0000256" key="4">
    <source>
        <dbReference type="ARBA" id="ARBA00019062"/>
    </source>
</evidence>
<evidence type="ECO:0000256" key="5">
    <source>
        <dbReference type="ARBA" id="ARBA00023242"/>
    </source>
</evidence>
<comment type="similarity">
    <text evidence="2">Belongs to the RNase H2 subunit B family.</text>
</comment>
<dbReference type="STRING" id="70415.A0A5S6R112"/>
<keyword evidence="5" id="KW-0539">Nucleus</keyword>
<protein>
    <recommendedName>
        <fullName evidence="4">Ribonuclease H2 subunit B</fullName>
    </recommendedName>
    <alternativeName>
        <fullName evidence="7">Ribonuclease HI subunit B</fullName>
    </alternativeName>
</protein>
<dbReference type="GO" id="GO:0032299">
    <property type="term" value="C:ribonuclease H2 complex"/>
    <property type="evidence" value="ECO:0007669"/>
    <property type="project" value="InterPro"/>
</dbReference>
<evidence type="ECO:0000256" key="6">
    <source>
        <dbReference type="ARBA" id="ARBA00024778"/>
    </source>
</evidence>
<dbReference type="InterPro" id="IPR019024">
    <property type="entry name" value="RNase_H2_suB_wHTH"/>
</dbReference>
<comment type="subunit">
    <text evidence="3">The RNase H2 complex is a heterotrimer composed of the catalytic subunit RNASEH2A and the non-catalytic subunits RNASEH2B and RNASEH2C.</text>
</comment>
<dbReference type="InterPro" id="IPR041195">
    <property type="entry name" value="Rnh202_N"/>
</dbReference>
<evidence type="ECO:0000313" key="11">
    <source>
        <dbReference type="WBParaSite" id="TMUE_3000013170.1"/>
    </source>
</evidence>
<dbReference type="WBParaSite" id="TMUE_3000013170.1">
    <property type="protein sequence ID" value="TMUE_3000013170.1"/>
    <property type="gene ID" value="WBGene00285021"/>
</dbReference>
<organism evidence="10 11">
    <name type="scientific">Trichuris muris</name>
    <name type="common">Mouse whipworm</name>
    <dbReference type="NCBI Taxonomy" id="70415"/>
    <lineage>
        <taxon>Eukaryota</taxon>
        <taxon>Metazoa</taxon>
        <taxon>Ecdysozoa</taxon>
        <taxon>Nematoda</taxon>
        <taxon>Enoplea</taxon>
        <taxon>Dorylaimia</taxon>
        <taxon>Trichinellida</taxon>
        <taxon>Trichuridae</taxon>
        <taxon>Trichuris</taxon>
    </lineage>
</organism>
<reference evidence="11" key="1">
    <citation type="submission" date="2019-12" db="UniProtKB">
        <authorList>
            <consortium name="WormBaseParasite"/>
        </authorList>
    </citation>
    <scope>IDENTIFICATION</scope>
</reference>
<evidence type="ECO:0000259" key="8">
    <source>
        <dbReference type="Pfam" id="PF09468"/>
    </source>
</evidence>
<dbReference type="Pfam" id="PF17745">
    <property type="entry name" value="Ydr279_N"/>
    <property type="match status" value="1"/>
</dbReference>
<evidence type="ECO:0000256" key="7">
    <source>
        <dbReference type="ARBA" id="ARBA00033464"/>
    </source>
</evidence>